<organism evidence="1">
    <name type="scientific">Aphanomyces astaci</name>
    <name type="common">Crayfish plague agent</name>
    <dbReference type="NCBI Taxonomy" id="112090"/>
    <lineage>
        <taxon>Eukaryota</taxon>
        <taxon>Sar</taxon>
        <taxon>Stramenopiles</taxon>
        <taxon>Oomycota</taxon>
        <taxon>Saprolegniomycetes</taxon>
        <taxon>Saprolegniales</taxon>
        <taxon>Verrucalvaceae</taxon>
        <taxon>Aphanomyces</taxon>
    </lineage>
</organism>
<dbReference type="VEuPathDB" id="FungiDB:H257_19514"/>
<dbReference type="RefSeq" id="XP_009846956.1">
    <property type="nucleotide sequence ID" value="XM_009848654.1"/>
</dbReference>
<proteinExistence type="predicted"/>
<dbReference type="GeneID" id="20821510"/>
<feature type="non-terminal residue" evidence="1">
    <location>
        <position position="352"/>
    </location>
</feature>
<accession>W4F7Y0</accession>
<protein>
    <submittedName>
        <fullName evidence="1">Uncharacterized protein</fullName>
    </submittedName>
</protein>
<gene>
    <name evidence="1" type="ORF">H257_19514</name>
</gene>
<sequence length="352" mass="39775">MGSTSPDFRSFARRYLHLPTYFPSTVGNMQLRVGQCGCITPRWLGRTALSAQPLLAHHEIWLAQQMGADQPATYNGPWDSCSTRKDDAPAPGHRFWWIDAILQGRTDQWWRTLANKITTAAAMAGPYAYWCICYKHSTGHRTLDALGATWNLHIPAGQLRMRHHTSITYFSPPRFAGLTHTNKVDILLGYIVSPDTNTSTLPTHWAQALQHWGQMTWLMNPPRSTPPSPPTGLQPCTPLGCRYRRQPRRPDVPRCAQLAASQFSPYLSGTGCMATTMTHNTQQWATALSQPRLGKDFHRRWFTTHWTTLPAYWTQTCHEQYLATAQDGDTLAQADNTGIKQRRRAHDDTPVA</sequence>
<dbReference type="AlphaFoldDB" id="W4F7Y0"/>
<dbReference type="EMBL" id="KI913832">
    <property type="protein sequence ID" value="ETV63560.1"/>
    <property type="molecule type" value="Genomic_DNA"/>
</dbReference>
<reference evidence="1" key="1">
    <citation type="submission" date="2013-12" db="EMBL/GenBank/DDBJ databases">
        <title>The Genome Sequence of Aphanomyces astaci APO3.</title>
        <authorList>
            <consortium name="The Broad Institute Genomics Platform"/>
            <person name="Russ C."/>
            <person name="Tyler B."/>
            <person name="van West P."/>
            <person name="Dieguez-Uribeondo J."/>
            <person name="Young S.K."/>
            <person name="Zeng Q."/>
            <person name="Gargeya S."/>
            <person name="Fitzgerald M."/>
            <person name="Abouelleil A."/>
            <person name="Alvarado L."/>
            <person name="Chapman S.B."/>
            <person name="Gainer-Dewar J."/>
            <person name="Goldberg J."/>
            <person name="Griggs A."/>
            <person name="Gujja S."/>
            <person name="Hansen M."/>
            <person name="Howarth C."/>
            <person name="Imamovic A."/>
            <person name="Ireland A."/>
            <person name="Larimer J."/>
            <person name="McCowan C."/>
            <person name="Murphy C."/>
            <person name="Pearson M."/>
            <person name="Poon T.W."/>
            <person name="Priest M."/>
            <person name="Roberts A."/>
            <person name="Saif S."/>
            <person name="Shea T."/>
            <person name="Sykes S."/>
            <person name="Wortman J."/>
            <person name="Nusbaum C."/>
            <person name="Birren B."/>
        </authorList>
    </citation>
    <scope>NUCLEOTIDE SEQUENCE [LARGE SCALE GENOMIC DNA]</scope>
    <source>
        <strain evidence="1">APO3</strain>
    </source>
</reference>
<evidence type="ECO:0000313" key="1">
    <source>
        <dbReference type="EMBL" id="ETV63560.1"/>
    </source>
</evidence>
<name>W4F7Y0_APHAT</name>